<dbReference type="InterPro" id="IPR017896">
    <property type="entry name" value="4Fe4S_Fe-S-bd"/>
</dbReference>
<dbReference type="AlphaFoldDB" id="A0A4P8L175"/>
<sequence length="362" mass="40913">MDANEVIYEQLADHLDRLPAGFPRTESGVEIRILKRLFSPEEAQLARQLSLKPESPQEIAARTGGDPRELADKLYDLSRKGLILRLRKGEQVRYMAAQFIVGIWEYHVNDLDPDLIRDMNEYIPHFFDASMKLGTPQLRTIPAARALTPEQRIMPYEEARRLIHEQNRIVVAPCICRKEHRIMGKGCDRPLETCLVFGSAADFYEENGLGRPIGREEALHILDLAEDTGLVLQPTNAQKVVNICACCGCCCQILKNLKRLPQPARYAASNYFASVEAEDCSGCGTCLDRCQMDAIVMGEDGTAAIEQDRCIGCGLCVTTCPEEAIRLELKPEEDRKVPPAHPFETFQRIAQERMERFRQIHT</sequence>
<dbReference type="PROSITE" id="PS00198">
    <property type="entry name" value="4FE4S_FER_1"/>
    <property type="match status" value="1"/>
</dbReference>
<dbReference type="Proteomes" id="UP000298602">
    <property type="component" value="Chromosome"/>
</dbReference>
<dbReference type="RefSeq" id="WP_137423576.1">
    <property type="nucleotide sequence ID" value="NZ_CP040098.1"/>
</dbReference>
<dbReference type="EMBL" id="CP040098">
    <property type="protein sequence ID" value="QCQ21607.1"/>
    <property type="molecule type" value="Genomic_DNA"/>
</dbReference>
<dbReference type="GO" id="GO:0046872">
    <property type="term" value="F:metal ion binding"/>
    <property type="evidence" value="ECO:0007669"/>
    <property type="project" value="UniProtKB-KW"/>
</dbReference>
<organism evidence="5 6">
    <name type="scientific">Desulfoglaeba alkanexedens ALDC</name>
    <dbReference type="NCBI Taxonomy" id="980445"/>
    <lineage>
        <taxon>Bacteria</taxon>
        <taxon>Pseudomonadati</taxon>
        <taxon>Thermodesulfobacteriota</taxon>
        <taxon>Syntrophobacteria</taxon>
        <taxon>Syntrophobacterales</taxon>
        <taxon>Syntrophobacteraceae</taxon>
        <taxon>Desulfoglaeba</taxon>
    </lineage>
</organism>
<dbReference type="GO" id="GO:0051536">
    <property type="term" value="F:iron-sulfur cluster binding"/>
    <property type="evidence" value="ECO:0007669"/>
    <property type="project" value="UniProtKB-KW"/>
</dbReference>
<keyword evidence="2" id="KW-0408">Iron</keyword>
<accession>A0A4P8L175</accession>
<evidence type="ECO:0000313" key="6">
    <source>
        <dbReference type="Proteomes" id="UP000298602"/>
    </source>
</evidence>
<dbReference type="KEGG" id="dax:FDQ92_05100"/>
<dbReference type="SUPFAM" id="SSF54862">
    <property type="entry name" value="4Fe-4S ferredoxins"/>
    <property type="match status" value="1"/>
</dbReference>
<dbReference type="Gene3D" id="3.30.70.20">
    <property type="match status" value="1"/>
</dbReference>
<feature type="domain" description="4Fe-4S ferredoxin-type" evidence="4">
    <location>
        <begin position="271"/>
        <end position="300"/>
    </location>
</feature>
<feature type="domain" description="4Fe-4S ferredoxin-type" evidence="4">
    <location>
        <begin position="301"/>
        <end position="330"/>
    </location>
</feature>
<evidence type="ECO:0000256" key="2">
    <source>
        <dbReference type="ARBA" id="ARBA00023004"/>
    </source>
</evidence>
<evidence type="ECO:0000259" key="4">
    <source>
        <dbReference type="PROSITE" id="PS51379"/>
    </source>
</evidence>
<protein>
    <submittedName>
        <fullName evidence="5">4Fe-4S dicluster domain-containing protein</fullName>
    </submittedName>
</protein>
<dbReference type="PROSITE" id="PS51379">
    <property type="entry name" value="4FE4S_FER_2"/>
    <property type="match status" value="2"/>
</dbReference>
<keyword evidence="1" id="KW-0479">Metal-binding</keyword>
<reference evidence="5 6" key="2">
    <citation type="submission" date="2019-05" db="EMBL/GenBank/DDBJ databases">
        <authorList>
            <person name="Suflita J.M."/>
            <person name="Marks C.R."/>
        </authorList>
    </citation>
    <scope>NUCLEOTIDE SEQUENCE [LARGE SCALE GENOMIC DNA]</scope>
    <source>
        <strain evidence="5 6">ALDC</strain>
    </source>
</reference>
<evidence type="ECO:0000256" key="1">
    <source>
        <dbReference type="ARBA" id="ARBA00022723"/>
    </source>
</evidence>
<proteinExistence type="predicted"/>
<name>A0A4P8L175_9BACT</name>
<dbReference type="InterPro" id="IPR017900">
    <property type="entry name" value="4Fe4S_Fe_S_CS"/>
</dbReference>
<evidence type="ECO:0000256" key="3">
    <source>
        <dbReference type="ARBA" id="ARBA00023014"/>
    </source>
</evidence>
<keyword evidence="3" id="KW-0411">Iron-sulfur</keyword>
<evidence type="ECO:0000313" key="5">
    <source>
        <dbReference type="EMBL" id="QCQ21607.1"/>
    </source>
</evidence>
<keyword evidence="6" id="KW-1185">Reference proteome</keyword>
<dbReference type="OrthoDB" id="5488678at2"/>
<gene>
    <name evidence="5" type="ORF">FDQ92_05100</name>
</gene>
<reference evidence="5 6" key="1">
    <citation type="submission" date="2019-05" db="EMBL/GenBank/DDBJ databases">
        <title>The Complete Genome Sequence of the n-alkane-degrading Desulfoglaeba alkanexedens ALDC reveals multiple alkylsuccinate synthase gene clusters.</title>
        <authorList>
            <person name="Callaghan A.V."/>
            <person name="Davidova I.A."/>
            <person name="Duncan K.E."/>
            <person name="Morris B."/>
            <person name="McInerney M.J."/>
        </authorList>
    </citation>
    <scope>NUCLEOTIDE SEQUENCE [LARGE SCALE GENOMIC DNA]</scope>
    <source>
        <strain evidence="5 6">ALDC</strain>
    </source>
</reference>
<dbReference type="Pfam" id="PF14697">
    <property type="entry name" value="Fer4_21"/>
    <property type="match status" value="1"/>
</dbReference>